<feature type="coiled-coil region" evidence="5">
    <location>
        <begin position="288"/>
        <end position="315"/>
    </location>
</feature>
<evidence type="ECO:0000256" key="6">
    <source>
        <dbReference type="SAM" id="MobiDB-lite"/>
    </source>
</evidence>
<dbReference type="Pfam" id="PF00439">
    <property type="entry name" value="Bromodomain"/>
    <property type="match status" value="1"/>
</dbReference>
<gene>
    <name evidence="8" type="ORF">SteCoe_20674</name>
</gene>
<dbReference type="SUPFAM" id="SSF47370">
    <property type="entry name" value="Bromodomain"/>
    <property type="match status" value="1"/>
</dbReference>
<evidence type="ECO:0000259" key="7">
    <source>
        <dbReference type="PROSITE" id="PS50014"/>
    </source>
</evidence>
<comment type="subcellular location">
    <subcellularLocation>
        <location evidence="1">Nucleus</location>
    </subcellularLocation>
</comment>
<dbReference type="GO" id="GO:0000785">
    <property type="term" value="C:chromatin"/>
    <property type="evidence" value="ECO:0007669"/>
    <property type="project" value="TreeGrafter"/>
</dbReference>
<dbReference type="InterPro" id="IPR036427">
    <property type="entry name" value="Bromodomain-like_sf"/>
</dbReference>
<dbReference type="Gene3D" id="1.20.920.10">
    <property type="entry name" value="Bromodomain-like"/>
    <property type="match status" value="1"/>
</dbReference>
<organism evidence="8 9">
    <name type="scientific">Stentor coeruleus</name>
    <dbReference type="NCBI Taxonomy" id="5963"/>
    <lineage>
        <taxon>Eukaryota</taxon>
        <taxon>Sar</taxon>
        <taxon>Alveolata</taxon>
        <taxon>Ciliophora</taxon>
        <taxon>Postciliodesmatophora</taxon>
        <taxon>Heterotrichea</taxon>
        <taxon>Heterotrichida</taxon>
        <taxon>Stentoridae</taxon>
        <taxon>Stentor</taxon>
    </lineage>
</organism>
<evidence type="ECO:0000256" key="3">
    <source>
        <dbReference type="ARBA" id="ARBA00023242"/>
    </source>
</evidence>
<evidence type="ECO:0000313" key="8">
    <source>
        <dbReference type="EMBL" id="OMJ79332.1"/>
    </source>
</evidence>
<feature type="region of interest" description="Disordered" evidence="6">
    <location>
        <begin position="176"/>
        <end position="197"/>
    </location>
</feature>
<dbReference type="GO" id="GO:0005634">
    <property type="term" value="C:nucleus"/>
    <property type="evidence" value="ECO:0007669"/>
    <property type="project" value="UniProtKB-SubCell"/>
</dbReference>
<protein>
    <recommendedName>
        <fullName evidence="7">Bromo domain-containing protein</fullName>
    </recommendedName>
</protein>
<keyword evidence="3" id="KW-0539">Nucleus</keyword>
<evidence type="ECO:0000256" key="1">
    <source>
        <dbReference type="ARBA" id="ARBA00004123"/>
    </source>
</evidence>
<evidence type="ECO:0000313" key="9">
    <source>
        <dbReference type="Proteomes" id="UP000187209"/>
    </source>
</evidence>
<name>A0A1R2BR86_9CILI</name>
<dbReference type="PANTHER" id="PTHR45915">
    <property type="entry name" value="TRANSCRIPTION INTERMEDIARY FACTOR"/>
    <property type="match status" value="1"/>
</dbReference>
<keyword evidence="5" id="KW-0175">Coiled coil</keyword>
<accession>A0A1R2BR86</accession>
<feature type="region of interest" description="Disordered" evidence="6">
    <location>
        <begin position="349"/>
        <end position="368"/>
    </location>
</feature>
<keyword evidence="2 4" id="KW-0103">Bromodomain</keyword>
<reference evidence="8 9" key="1">
    <citation type="submission" date="2016-11" db="EMBL/GenBank/DDBJ databases">
        <title>The macronuclear genome of Stentor coeruleus: a giant cell with tiny introns.</title>
        <authorList>
            <person name="Slabodnick M."/>
            <person name="Ruby J.G."/>
            <person name="Reiff S.B."/>
            <person name="Swart E.C."/>
            <person name="Gosai S."/>
            <person name="Prabakaran S."/>
            <person name="Witkowska E."/>
            <person name="Larue G.E."/>
            <person name="Fisher S."/>
            <person name="Freeman R.M."/>
            <person name="Gunawardena J."/>
            <person name="Chu W."/>
            <person name="Stover N.A."/>
            <person name="Gregory B.D."/>
            <person name="Nowacki M."/>
            <person name="Derisi J."/>
            <person name="Roy S.W."/>
            <person name="Marshall W.F."/>
            <person name="Sood P."/>
        </authorList>
    </citation>
    <scope>NUCLEOTIDE SEQUENCE [LARGE SCALE GENOMIC DNA]</scope>
    <source>
        <strain evidence="8">WM001</strain>
    </source>
</reference>
<dbReference type="OrthoDB" id="6017at2759"/>
<dbReference type="PROSITE" id="PS50014">
    <property type="entry name" value="BROMODOMAIN_2"/>
    <property type="match status" value="1"/>
</dbReference>
<dbReference type="AlphaFoldDB" id="A0A1R2BR86"/>
<dbReference type="PROSITE" id="PS00633">
    <property type="entry name" value="BROMODOMAIN_1"/>
    <property type="match status" value="1"/>
</dbReference>
<dbReference type="SMART" id="SM00297">
    <property type="entry name" value="BROMO"/>
    <property type="match status" value="1"/>
</dbReference>
<sequence>MKTSRGRKNSTITKIEKIKNLIIYLIEQHESIDFLDPVDPDKLKIPTYRKIIKKPMDINTIRNKIQNHKYEAIEDSLKDIQLIWDNCRTFNQEKSVIVKRANIMEKKFRKYCEDNGIEWFCENELRKSCGSFELPKKRERYSKEILCIEESGEKKKKKNLKKIKLKKVDEKKKYEKNKYEKKEDEKKEDEKKEDEKKKDIPEIENFIKKIDRDTKSECTNNENKVQTKEMKIQVDDENNKDKHNDRKDISFKDKNMHNKINIEDSLYKGQREMKFKINKKREISIDTHSKIKAKEKNEEEEINVFENDIRNMVKKGKINLKARNDSRNKMNKTKGKSIKIQNIIRYNDRKDEGRVTEQKSKRENKEAMTEKNVIEIESDSEVIITKNTPLETEKKPIEVIEIESESDTHMQDYPLNEDIELVELENSKVQDVNENQTLKKAINIPISTSMVAYGRQVELKKKIMFTSEEKIKNVIKIMKAKKPEACEIVNGNLCICLEELNVEIFEELWRCVFN</sequence>
<dbReference type="InterPro" id="IPR001487">
    <property type="entry name" value="Bromodomain"/>
</dbReference>
<dbReference type="InterPro" id="IPR018359">
    <property type="entry name" value="Bromodomain_CS"/>
</dbReference>
<evidence type="ECO:0000256" key="4">
    <source>
        <dbReference type="PROSITE-ProRule" id="PRU00035"/>
    </source>
</evidence>
<comment type="caution">
    <text evidence="8">The sequence shown here is derived from an EMBL/GenBank/DDBJ whole genome shotgun (WGS) entry which is preliminary data.</text>
</comment>
<feature type="domain" description="Bromo" evidence="7">
    <location>
        <begin position="26"/>
        <end position="98"/>
    </location>
</feature>
<dbReference type="PANTHER" id="PTHR45915:SF2">
    <property type="entry name" value="TOUTATIS, ISOFORM E"/>
    <property type="match status" value="1"/>
</dbReference>
<dbReference type="PRINTS" id="PR00503">
    <property type="entry name" value="BROMODOMAIN"/>
</dbReference>
<evidence type="ECO:0000256" key="5">
    <source>
        <dbReference type="SAM" id="Coils"/>
    </source>
</evidence>
<proteinExistence type="predicted"/>
<dbReference type="EMBL" id="MPUH01000476">
    <property type="protein sequence ID" value="OMJ79332.1"/>
    <property type="molecule type" value="Genomic_DNA"/>
</dbReference>
<keyword evidence="9" id="KW-1185">Reference proteome</keyword>
<evidence type="ECO:0000256" key="2">
    <source>
        <dbReference type="ARBA" id="ARBA00023117"/>
    </source>
</evidence>
<dbReference type="Proteomes" id="UP000187209">
    <property type="component" value="Unassembled WGS sequence"/>
</dbReference>